<dbReference type="RefSeq" id="WP_200590172.1">
    <property type="nucleotide sequence ID" value="NZ_JAEPBG010000001.1"/>
</dbReference>
<evidence type="ECO:0000313" key="2">
    <source>
        <dbReference type="EMBL" id="MBK4733410.1"/>
    </source>
</evidence>
<protein>
    <submittedName>
        <fullName evidence="2">DUF4136 domain-containing protein</fullName>
    </submittedName>
</protein>
<dbReference type="Proteomes" id="UP000622890">
    <property type="component" value="Unassembled WGS sequence"/>
</dbReference>
<accession>A0A934SMX6</accession>
<keyword evidence="3" id="KW-1185">Reference proteome</keyword>
<proteinExistence type="predicted"/>
<evidence type="ECO:0000259" key="1">
    <source>
        <dbReference type="Pfam" id="PF13590"/>
    </source>
</evidence>
<reference evidence="2" key="1">
    <citation type="submission" date="2021-01" db="EMBL/GenBank/DDBJ databases">
        <title>Genome sequence of strain Noviherbaspirillum sp. DKR-6.</title>
        <authorList>
            <person name="Chaudhary D.K."/>
        </authorList>
    </citation>
    <scope>NUCLEOTIDE SEQUENCE</scope>
    <source>
        <strain evidence="2">DKR-6</strain>
    </source>
</reference>
<organism evidence="2 3">
    <name type="scientific">Noviherbaspirillum pedocola</name>
    <dbReference type="NCBI Taxonomy" id="2801341"/>
    <lineage>
        <taxon>Bacteria</taxon>
        <taxon>Pseudomonadati</taxon>
        <taxon>Pseudomonadota</taxon>
        <taxon>Betaproteobacteria</taxon>
        <taxon>Burkholderiales</taxon>
        <taxon>Oxalobacteraceae</taxon>
        <taxon>Noviherbaspirillum</taxon>
    </lineage>
</organism>
<feature type="domain" description="DUF4136" evidence="1">
    <location>
        <begin position="48"/>
        <end position="202"/>
    </location>
</feature>
<evidence type="ECO:0000313" key="3">
    <source>
        <dbReference type="Proteomes" id="UP000622890"/>
    </source>
</evidence>
<dbReference type="Pfam" id="PF13590">
    <property type="entry name" value="DUF4136"/>
    <property type="match status" value="1"/>
</dbReference>
<name>A0A934SMX6_9BURK</name>
<dbReference type="EMBL" id="JAEPBG010000001">
    <property type="protein sequence ID" value="MBK4733410.1"/>
    <property type="molecule type" value="Genomic_DNA"/>
</dbReference>
<dbReference type="AlphaFoldDB" id="A0A934SMX6"/>
<sequence length="218" mass="24331">MHAAPYPMLRRILFLLSVLASLLLAGCATRVIVRSEVVAHHTQPFAAAGQSYAYAPTEQQRADPEYLHVTSLVAEQLQRLGFVRADPAQLRITLDYHSTARDVRVVESQLVDPWYGSPWYGPPWGPFGFAPYYADPMWRGPPITVPVERRFIVYRRELKITMLRPGDTQPVYEVTVRSEGGDPSLAAVMPAMVRSAFADFPGPSGVPRVVDMPRDAQP</sequence>
<dbReference type="InterPro" id="IPR025411">
    <property type="entry name" value="DUF4136"/>
</dbReference>
<comment type="caution">
    <text evidence="2">The sequence shown here is derived from an EMBL/GenBank/DDBJ whole genome shotgun (WGS) entry which is preliminary data.</text>
</comment>
<gene>
    <name evidence="2" type="ORF">JJB74_02090</name>
</gene>